<keyword evidence="1 4" id="KW-0227">DNA damage</keyword>
<dbReference type="AlphaFoldDB" id="A0A951IY11"/>
<accession>A0A951IY11</accession>
<evidence type="ECO:0000313" key="7">
    <source>
        <dbReference type="Proteomes" id="UP000727490"/>
    </source>
</evidence>
<dbReference type="InterPro" id="IPR022572">
    <property type="entry name" value="DNA_rep/recomb_RecO_N"/>
</dbReference>
<comment type="caution">
    <text evidence="6">The sequence shown here is derived from an EMBL/GenBank/DDBJ whole genome shotgun (WGS) entry which is preliminary data.</text>
</comment>
<dbReference type="Proteomes" id="UP000727490">
    <property type="component" value="Unassembled WGS sequence"/>
</dbReference>
<comment type="similarity">
    <text evidence="4">Belongs to the RecO family.</text>
</comment>
<dbReference type="PANTHER" id="PTHR33991:SF1">
    <property type="entry name" value="DNA REPAIR PROTEIN RECO"/>
    <property type="match status" value="1"/>
</dbReference>
<dbReference type="NCBIfam" id="TIGR00613">
    <property type="entry name" value="reco"/>
    <property type="match status" value="1"/>
</dbReference>
<dbReference type="HAMAP" id="MF_00201">
    <property type="entry name" value="RecO"/>
    <property type="match status" value="1"/>
</dbReference>
<proteinExistence type="inferred from homology"/>
<evidence type="ECO:0000256" key="2">
    <source>
        <dbReference type="ARBA" id="ARBA00023172"/>
    </source>
</evidence>
<dbReference type="GO" id="GO:0043590">
    <property type="term" value="C:bacterial nucleoid"/>
    <property type="evidence" value="ECO:0007669"/>
    <property type="project" value="TreeGrafter"/>
</dbReference>
<keyword evidence="3 4" id="KW-0234">DNA repair</keyword>
<dbReference type="InterPro" id="IPR003717">
    <property type="entry name" value="RecO"/>
</dbReference>
<dbReference type="Pfam" id="PF11967">
    <property type="entry name" value="RecO_N"/>
    <property type="match status" value="1"/>
</dbReference>
<keyword evidence="2 4" id="KW-0233">DNA recombination</keyword>
<feature type="domain" description="DNA replication/recombination mediator RecO N-terminal" evidence="5">
    <location>
        <begin position="1"/>
        <end position="80"/>
    </location>
</feature>
<evidence type="ECO:0000313" key="6">
    <source>
        <dbReference type="EMBL" id="MBW3467603.1"/>
    </source>
</evidence>
<dbReference type="RefSeq" id="WP_219287868.1">
    <property type="nucleotide sequence ID" value="NZ_RPHB01000003.1"/>
</dbReference>
<gene>
    <name evidence="4 6" type="primary">recO</name>
    <name evidence="6" type="ORF">EGN73_07215</name>
</gene>
<evidence type="ECO:0000256" key="3">
    <source>
        <dbReference type="ARBA" id="ARBA00023204"/>
    </source>
</evidence>
<keyword evidence="7" id="KW-1185">Reference proteome</keyword>
<name>A0A951IY11_9BACT</name>
<evidence type="ECO:0000256" key="4">
    <source>
        <dbReference type="HAMAP-Rule" id="MF_00201"/>
    </source>
</evidence>
<dbReference type="Pfam" id="PF02565">
    <property type="entry name" value="RecO_C"/>
    <property type="match status" value="1"/>
</dbReference>
<evidence type="ECO:0000259" key="5">
    <source>
        <dbReference type="Pfam" id="PF11967"/>
    </source>
</evidence>
<dbReference type="GO" id="GO:0006302">
    <property type="term" value="P:double-strand break repair"/>
    <property type="evidence" value="ECO:0007669"/>
    <property type="project" value="TreeGrafter"/>
</dbReference>
<reference evidence="6 7" key="1">
    <citation type="journal article" date="2020" name="Syst. Appl. Microbiol.">
        <title>Arthrospiribacter ruber gen. nov., sp. nov., a novel bacterium isolated from Arthrospira cultures.</title>
        <authorList>
            <person name="Waleron M."/>
            <person name="Misztak A."/>
            <person name="Waleron M.M."/>
            <person name="Furmaniak M."/>
            <person name="Mrozik A."/>
            <person name="Waleron K."/>
        </authorList>
    </citation>
    <scope>NUCLEOTIDE SEQUENCE [LARGE SCALE GENOMIC DNA]</scope>
    <source>
        <strain evidence="6 7">DPMB0001</strain>
    </source>
</reference>
<comment type="function">
    <text evidence="4">Involved in DNA repair and RecF pathway recombination.</text>
</comment>
<dbReference type="GO" id="GO:0006310">
    <property type="term" value="P:DNA recombination"/>
    <property type="evidence" value="ECO:0007669"/>
    <property type="project" value="UniProtKB-UniRule"/>
</dbReference>
<protein>
    <recommendedName>
        <fullName evidence="4">DNA repair protein RecO</fullName>
    </recommendedName>
    <alternativeName>
        <fullName evidence="4">Recombination protein O</fullName>
    </alternativeName>
</protein>
<organism evidence="6 7">
    <name type="scientific">Arthrospiribacter ruber</name>
    <dbReference type="NCBI Taxonomy" id="2487934"/>
    <lineage>
        <taxon>Bacteria</taxon>
        <taxon>Pseudomonadati</taxon>
        <taxon>Bacteroidota</taxon>
        <taxon>Cytophagia</taxon>
        <taxon>Cytophagales</taxon>
        <taxon>Cyclobacteriaceae</taxon>
        <taxon>Arthrospiribacter</taxon>
    </lineage>
</organism>
<evidence type="ECO:0000256" key="1">
    <source>
        <dbReference type="ARBA" id="ARBA00022763"/>
    </source>
</evidence>
<dbReference type="EMBL" id="RPHB01000003">
    <property type="protein sequence ID" value="MBW3467603.1"/>
    <property type="molecule type" value="Genomic_DNA"/>
</dbReference>
<dbReference type="PANTHER" id="PTHR33991">
    <property type="entry name" value="DNA REPAIR PROTEIN RECO"/>
    <property type="match status" value="1"/>
</dbReference>
<sequence>MLVKTEGIVLSYLRYRDTSIIVKVFTKDLGLKSYIINGVRSSKSKSKMALYQPLTILDLVVYEKESANINRISEAKLSQAYQSIPFDFYKSGIALFLAEVLSKSIYDNYQNESLYDFLVHSLVYLDSDEVLLSHFPLAFLWETSKYLGFSPDNARSFFEEIQEDITMQIDWEIEMQMLGHIIRDSFGCREKIPAKIRRDLLDHMLILYNKHLDFQGEWKSVKVLRQLMH</sequence>